<reference evidence="9 10" key="1">
    <citation type="submission" date="2020-08" db="EMBL/GenBank/DDBJ databases">
        <title>Sequencing the genomes of 1000 actinobacteria strains.</title>
        <authorList>
            <person name="Klenk H.-P."/>
        </authorList>
    </citation>
    <scope>NUCLEOTIDE SEQUENCE [LARGE SCALE GENOMIC DNA]</scope>
    <source>
        <strain evidence="9 10">DSM 23889</strain>
    </source>
</reference>
<keyword evidence="10" id="KW-1185">Reference proteome</keyword>
<proteinExistence type="inferred from homology"/>
<protein>
    <submittedName>
        <fullName evidence="9">Multisubunit Na+/H+ antiporter MnhC subunit</fullName>
    </submittedName>
</protein>
<feature type="region of interest" description="Disordered" evidence="7">
    <location>
        <begin position="119"/>
        <end position="167"/>
    </location>
</feature>
<dbReference type="OrthoDB" id="9799219at2"/>
<keyword evidence="3" id="KW-1003">Cell membrane</keyword>
<dbReference type="AlphaFoldDB" id="A0A840X899"/>
<evidence type="ECO:0000256" key="3">
    <source>
        <dbReference type="ARBA" id="ARBA00022475"/>
    </source>
</evidence>
<feature type="compositionally biased region" description="Acidic residues" evidence="7">
    <location>
        <begin position="127"/>
        <end position="142"/>
    </location>
</feature>
<keyword evidence="4 8" id="KW-0812">Transmembrane</keyword>
<dbReference type="RefSeq" id="WP_153981804.1">
    <property type="nucleotide sequence ID" value="NZ_BAAANZ010000003.1"/>
</dbReference>
<dbReference type="InterPro" id="IPR050601">
    <property type="entry name" value="CPA3_antiporter_subunitC"/>
</dbReference>
<dbReference type="PANTHER" id="PTHR34583:SF2">
    <property type="entry name" value="ANTIPORTER SUBUNIT MNHC2-RELATED"/>
    <property type="match status" value="1"/>
</dbReference>
<dbReference type="PANTHER" id="PTHR34583">
    <property type="entry name" value="ANTIPORTER SUBUNIT MNHC2-RELATED"/>
    <property type="match status" value="1"/>
</dbReference>
<dbReference type="Pfam" id="PF00420">
    <property type="entry name" value="Oxidored_q2"/>
    <property type="match status" value="1"/>
</dbReference>
<evidence type="ECO:0000256" key="6">
    <source>
        <dbReference type="ARBA" id="ARBA00023136"/>
    </source>
</evidence>
<evidence type="ECO:0000256" key="7">
    <source>
        <dbReference type="SAM" id="MobiDB-lite"/>
    </source>
</evidence>
<sequence length="167" mass="17423">MTVSLALVVVMAALIACGVYLLLERSLTRVVLGFLLVGNGVNLLILIMAGPAGFAPIYDESLAPEEYSDPLPQALILTAIVITFAVSAFLLALIYRSWRLANADDVSDDADDVALREGAVTMPLEETAPDEGDTDFPVDEAAGEPVAPAPVADGEPQPADVETGGAR</sequence>
<evidence type="ECO:0000256" key="4">
    <source>
        <dbReference type="ARBA" id="ARBA00022692"/>
    </source>
</evidence>
<dbReference type="Gene3D" id="1.10.287.3510">
    <property type="match status" value="1"/>
</dbReference>
<comment type="similarity">
    <text evidence="2">Belongs to the CPA3 antiporters (TC 2.A.63) subunit C family.</text>
</comment>
<accession>A0A840X899</accession>
<comment type="subcellular location">
    <subcellularLocation>
        <location evidence="1">Cell membrane</location>
        <topology evidence="1">Multi-pass membrane protein</topology>
    </subcellularLocation>
</comment>
<dbReference type="EMBL" id="JACHBS010000001">
    <property type="protein sequence ID" value="MBB5618590.1"/>
    <property type="molecule type" value="Genomic_DNA"/>
</dbReference>
<feature type="transmembrane region" description="Helical" evidence="8">
    <location>
        <begin position="30"/>
        <end position="54"/>
    </location>
</feature>
<feature type="transmembrane region" description="Helical" evidence="8">
    <location>
        <begin position="6"/>
        <end position="23"/>
    </location>
</feature>
<gene>
    <name evidence="9" type="ORF">BJ959_002086</name>
</gene>
<organism evidence="9 10">
    <name type="scientific">Microcella frigidaquae</name>
    <dbReference type="NCBI Taxonomy" id="424758"/>
    <lineage>
        <taxon>Bacteria</taxon>
        <taxon>Bacillati</taxon>
        <taxon>Actinomycetota</taxon>
        <taxon>Actinomycetes</taxon>
        <taxon>Micrococcales</taxon>
        <taxon>Microbacteriaceae</taxon>
        <taxon>Microcella</taxon>
    </lineage>
</organism>
<name>A0A840X899_9MICO</name>
<feature type="transmembrane region" description="Helical" evidence="8">
    <location>
        <begin position="74"/>
        <end position="95"/>
    </location>
</feature>
<dbReference type="GO" id="GO:0005886">
    <property type="term" value="C:plasma membrane"/>
    <property type="evidence" value="ECO:0007669"/>
    <property type="project" value="UniProtKB-SubCell"/>
</dbReference>
<evidence type="ECO:0000256" key="2">
    <source>
        <dbReference type="ARBA" id="ARBA00010388"/>
    </source>
</evidence>
<dbReference type="NCBIfam" id="NF005929">
    <property type="entry name" value="PRK07946.1"/>
    <property type="match status" value="1"/>
</dbReference>
<dbReference type="Proteomes" id="UP000552883">
    <property type="component" value="Unassembled WGS sequence"/>
</dbReference>
<evidence type="ECO:0000256" key="1">
    <source>
        <dbReference type="ARBA" id="ARBA00004651"/>
    </source>
</evidence>
<evidence type="ECO:0000256" key="5">
    <source>
        <dbReference type="ARBA" id="ARBA00022989"/>
    </source>
</evidence>
<comment type="caution">
    <text evidence="9">The sequence shown here is derived from an EMBL/GenBank/DDBJ whole genome shotgun (WGS) entry which is preliminary data.</text>
</comment>
<keyword evidence="6 8" id="KW-0472">Membrane</keyword>
<evidence type="ECO:0000313" key="9">
    <source>
        <dbReference type="EMBL" id="MBB5618590.1"/>
    </source>
</evidence>
<evidence type="ECO:0000256" key="8">
    <source>
        <dbReference type="SAM" id="Phobius"/>
    </source>
</evidence>
<evidence type="ECO:0000313" key="10">
    <source>
        <dbReference type="Proteomes" id="UP000552883"/>
    </source>
</evidence>
<keyword evidence="5 8" id="KW-1133">Transmembrane helix</keyword>
<feature type="compositionally biased region" description="Low complexity" evidence="7">
    <location>
        <begin position="143"/>
        <end position="156"/>
    </location>
</feature>
<dbReference type="InterPro" id="IPR039428">
    <property type="entry name" value="NUOK/Mnh_C1-like"/>
</dbReference>